<reference evidence="1" key="1">
    <citation type="journal article" date="2020" name="Cell">
        <title>Large-Scale Comparative Analyses of Tick Genomes Elucidate Their Genetic Diversity and Vector Capacities.</title>
        <authorList>
            <consortium name="Tick Genome and Microbiome Consortium (TIGMIC)"/>
            <person name="Jia N."/>
            <person name="Wang J."/>
            <person name="Shi W."/>
            <person name="Du L."/>
            <person name="Sun Y."/>
            <person name="Zhan W."/>
            <person name="Jiang J.F."/>
            <person name="Wang Q."/>
            <person name="Zhang B."/>
            <person name="Ji P."/>
            <person name="Bell-Sakyi L."/>
            <person name="Cui X.M."/>
            <person name="Yuan T.T."/>
            <person name="Jiang B.G."/>
            <person name="Yang W.F."/>
            <person name="Lam T.T."/>
            <person name="Chang Q.C."/>
            <person name="Ding S.J."/>
            <person name="Wang X.J."/>
            <person name="Zhu J.G."/>
            <person name="Ruan X.D."/>
            <person name="Zhao L."/>
            <person name="Wei J.T."/>
            <person name="Ye R.Z."/>
            <person name="Que T.C."/>
            <person name="Du C.H."/>
            <person name="Zhou Y.H."/>
            <person name="Cheng J.X."/>
            <person name="Dai P.F."/>
            <person name="Guo W.B."/>
            <person name="Han X.H."/>
            <person name="Huang E.J."/>
            <person name="Li L.F."/>
            <person name="Wei W."/>
            <person name="Gao Y.C."/>
            <person name="Liu J.Z."/>
            <person name="Shao H.Z."/>
            <person name="Wang X."/>
            <person name="Wang C.C."/>
            <person name="Yang T.C."/>
            <person name="Huo Q.B."/>
            <person name="Li W."/>
            <person name="Chen H.Y."/>
            <person name="Chen S.E."/>
            <person name="Zhou L.G."/>
            <person name="Ni X.B."/>
            <person name="Tian J.H."/>
            <person name="Sheng Y."/>
            <person name="Liu T."/>
            <person name="Pan Y.S."/>
            <person name="Xia L.Y."/>
            <person name="Li J."/>
            <person name="Zhao F."/>
            <person name="Cao W.C."/>
        </authorList>
    </citation>
    <scope>NUCLEOTIDE SEQUENCE</scope>
    <source>
        <strain evidence="1">Rsan-2018</strain>
    </source>
</reference>
<protein>
    <submittedName>
        <fullName evidence="1">Uncharacterized protein</fullName>
    </submittedName>
</protein>
<sequence length="129" mass="13991">MDVPPDTAMAQAKRPEDVIKMPLNDNLKFAVLIGFVEVGQVSNKEVVNTVLHLRLGPAAICTGLTTSDVLAESSPTLRALPSERGFGSRVLRSLLAERRKTYGLPFFQQAAIDFAPAMCCNVTGYARAR</sequence>
<dbReference type="AlphaFoldDB" id="A0A9D4Q8D5"/>
<dbReference type="VEuPathDB" id="VectorBase:RSAN_056112"/>
<proteinExistence type="predicted"/>
<keyword evidence="2" id="KW-1185">Reference proteome</keyword>
<gene>
    <name evidence="1" type="ORF">HPB52_023945</name>
</gene>
<evidence type="ECO:0000313" key="1">
    <source>
        <dbReference type="EMBL" id="KAH7970056.1"/>
    </source>
</evidence>
<dbReference type="Proteomes" id="UP000821837">
    <property type="component" value="Unassembled WGS sequence"/>
</dbReference>
<accession>A0A9D4Q8D5</accession>
<comment type="caution">
    <text evidence="1">The sequence shown here is derived from an EMBL/GenBank/DDBJ whole genome shotgun (WGS) entry which is preliminary data.</text>
</comment>
<name>A0A9D4Q8D5_RHISA</name>
<reference evidence="1" key="2">
    <citation type="submission" date="2021-09" db="EMBL/GenBank/DDBJ databases">
        <authorList>
            <person name="Jia N."/>
            <person name="Wang J."/>
            <person name="Shi W."/>
            <person name="Du L."/>
            <person name="Sun Y."/>
            <person name="Zhan W."/>
            <person name="Jiang J."/>
            <person name="Wang Q."/>
            <person name="Zhang B."/>
            <person name="Ji P."/>
            <person name="Sakyi L.B."/>
            <person name="Cui X."/>
            <person name="Yuan T."/>
            <person name="Jiang B."/>
            <person name="Yang W."/>
            <person name="Lam T.T.-Y."/>
            <person name="Chang Q."/>
            <person name="Ding S."/>
            <person name="Wang X."/>
            <person name="Zhu J."/>
            <person name="Ruan X."/>
            <person name="Zhao L."/>
            <person name="Wei J."/>
            <person name="Que T."/>
            <person name="Du C."/>
            <person name="Cheng J."/>
            <person name="Dai P."/>
            <person name="Han X."/>
            <person name="Huang E."/>
            <person name="Gao Y."/>
            <person name="Liu J."/>
            <person name="Shao H."/>
            <person name="Ye R."/>
            <person name="Li L."/>
            <person name="Wei W."/>
            <person name="Wang X."/>
            <person name="Wang C."/>
            <person name="Huo Q."/>
            <person name="Li W."/>
            <person name="Guo W."/>
            <person name="Chen H."/>
            <person name="Chen S."/>
            <person name="Zhou L."/>
            <person name="Zhou L."/>
            <person name="Ni X."/>
            <person name="Tian J."/>
            <person name="Zhou Y."/>
            <person name="Sheng Y."/>
            <person name="Liu T."/>
            <person name="Pan Y."/>
            <person name="Xia L."/>
            <person name="Li J."/>
            <person name="Zhao F."/>
            <person name="Cao W."/>
        </authorList>
    </citation>
    <scope>NUCLEOTIDE SEQUENCE</scope>
    <source>
        <strain evidence="1">Rsan-2018</strain>
        <tissue evidence="1">Larvae</tissue>
    </source>
</reference>
<organism evidence="1 2">
    <name type="scientific">Rhipicephalus sanguineus</name>
    <name type="common">Brown dog tick</name>
    <name type="synonym">Ixodes sanguineus</name>
    <dbReference type="NCBI Taxonomy" id="34632"/>
    <lineage>
        <taxon>Eukaryota</taxon>
        <taxon>Metazoa</taxon>
        <taxon>Ecdysozoa</taxon>
        <taxon>Arthropoda</taxon>
        <taxon>Chelicerata</taxon>
        <taxon>Arachnida</taxon>
        <taxon>Acari</taxon>
        <taxon>Parasitiformes</taxon>
        <taxon>Ixodida</taxon>
        <taxon>Ixodoidea</taxon>
        <taxon>Ixodidae</taxon>
        <taxon>Rhipicephalinae</taxon>
        <taxon>Rhipicephalus</taxon>
        <taxon>Rhipicephalus</taxon>
    </lineage>
</organism>
<evidence type="ECO:0000313" key="2">
    <source>
        <dbReference type="Proteomes" id="UP000821837"/>
    </source>
</evidence>
<dbReference type="EMBL" id="JABSTV010001248">
    <property type="protein sequence ID" value="KAH7970056.1"/>
    <property type="molecule type" value="Genomic_DNA"/>
</dbReference>